<keyword evidence="3" id="KW-1185">Reference proteome</keyword>
<reference evidence="2 3" key="1">
    <citation type="submission" date="2019-02" db="EMBL/GenBank/DDBJ databases">
        <title>Opniocepnalus argus genome.</title>
        <authorList>
            <person name="Zhou C."/>
            <person name="Xiao S."/>
        </authorList>
    </citation>
    <scope>NUCLEOTIDE SEQUENCE [LARGE SCALE GENOMIC DNA]</scope>
    <source>
        <strain evidence="2">OARG1902GOOAL</strain>
        <tissue evidence="2">Muscle</tissue>
    </source>
</reference>
<feature type="compositionally biased region" description="Low complexity" evidence="1">
    <location>
        <begin position="9"/>
        <end position="19"/>
    </location>
</feature>
<feature type="compositionally biased region" description="Polar residues" evidence="1">
    <location>
        <begin position="427"/>
        <end position="444"/>
    </location>
</feature>
<accession>A0A6G1PFS8</accession>
<reference evidence="3" key="2">
    <citation type="submission" date="2019-02" db="EMBL/GenBank/DDBJ databases">
        <title>Opniocepnalus argus Var Kimnra genome.</title>
        <authorList>
            <person name="Zhou C."/>
            <person name="Xiao S."/>
        </authorList>
    </citation>
    <scope>NUCLEOTIDE SEQUENCE [LARGE SCALE GENOMIC DNA]</scope>
</reference>
<name>A0A6G1PFS8_CHAAH</name>
<sequence length="1500" mass="167218">MHSCAWMNGQSQQVGQSSQAATYDKMRTQQAATANNYSQYMTANSRARPPQSANGIFWDGGTRQMTNCQTTAASPQSVSFQQPARWKDNNSILKFLLQDSSTNTQTGNPSMLVTNEFQGPTQHNFSHNSAPNSFPQSPPGMMVANTTYPHQDMPQYWDQPVHRSQSIWTKDGNIVSDLQHYRVKKPLNKNVNVELMKHISAYTTKATSLMCKQDTNTIMSTTAPNRQAVNIHIQRQNGTQHGLLSPSPCYSTAVPQSPENNSYTAKSLSSGQILRASSVNQKAQQYAPKLNTTQSIGQDTSCLVNSNSCSSQYEISNFLLKTNPSLFNGTASTQQKMPKVARIVDTLHISDTAGSDAHPLLYTSSSYRGKQVVNRVRMTESNQTLQPVIATEAQIYNSNTTPLFSASSGQYLSKTTQNVISSTQHFANVPPQQNSAVDSLNVTRASDESRSQADSSLSKRSLVGFSNKVSQLTEVLENISPQKDKTQLSTAKSNEMLEILEKLSPGKQSDCYIHSSPAHTGTRAVAIVQPLSEESYQVASKCSSFNAINELGECSTPEKSLSNPDKACISPVAKKQKPVDSREGVNLYTENPNQIRPNEFSMKLSPTPDDDIVVSPSSSAGPQDLWPKQLSADDTRSNPGINMLADQWLLIAEQLFQPAEVPGDQKSKMDKRETPTGLSSLQTTPWTTVMLTNLIEDEEKAQKEKDFTKLDSAGKILTMFWNGSCRMLAEKLKTGWYKNLITDVIEFCDKQVTADSVILLQVKHSFGKLHKSYSVLKDNEVYSELTYKSSWLNVNERLDDIDKEFGFPWSLKHGLSVLESDSEPNQDKKMSSIPAQIESDVPNKVLSQIGPVVSGEEKQAPSVEPTITQASSPCKTDCADLSDPFYDIEIQVLPPEEARKIFMQLQSNMTQTKDMDNQSEEVVNSPTEDELHEIKDVTFKKSKLKKKSVSAIEQVCCLSKWMEIIVGPNGLPLSKCQCKEEQSHKDSTEKTLVKKETIAEKSLSMFDLKHHSAVKGENQDDCDNQASGGEKIHMVTFSCPEFSDEGSQSVDLNEDRQPHLYFDKETNDISHISLNDSQSSIIMISESEAEENSGSEKEFPKQMPALGIKIKDPEEECEQDQLQSAQNRPSIDSENCKKENKKDFSIEVVNQISDPKELNEQAQETSTDMTTLSLESQKEKCKAVDRKRNTLSKKDGILPFLRTMKNSKPVVDLDSQPVFQDVKCKKDFGDAPETKHLAKNGRTVELMLFGLASQDKCIIASSPKSRVPLLPPEVLTMHLSPLRRMRHDPTGAHSTKQWIREKGRSLPPNQISNRGKMKTQKCTFASISQASFKKGETASTNTMEPPMKMRNKISERSLSLKRKSSHSNGGKIREEKMKKDTLTLKDSVEQVRSESDNGGHAGIPLKENNVLRFNILPNTFNFKSGSSEIKEITDPVLDIPDHAENNHKCPNKTTMRERGTTWYPNPEKKFCPLPLPTVAKMPGLFQEFQKKYMQKTQKKK</sequence>
<organism evidence="2 3">
    <name type="scientific">Channa argus</name>
    <name type="common">Northern snakehead</name>
    <name type="synonym">Ophicephalus argus</name>
    <dbReference type="NCBI Taxonomy" id="215402"/>
    <lineage>
        <taxon>Eukaryota</taxon>
        <taxon>Metazoa</taxon>
        <taxon>Chordata</taxon>
        <taxon>Craniata</taxon>
        <taxon>Vertebrata</taxon>
        <taxon>Euteleostomi</taxon>
        <taxon>Actinopterygii</taxon>
        <taxon>Neopterygii</taxon>
        <taxon>Teleostei</taxon>
        <taxon>Neoteleostei</taxon>
        <taxon>Acanthomorphata</taxon>
        <taxon>Anabantaria</taxon>
        <taxon>Anabantiformes</taxon>
        <taxon>Channoidei</taxon>
        <taxon>Channidae</taxon>
        <taxon>Channa</taxon>
    </lineage>
</organism>
<gene>
    <name evidence="2" type="ORF">EXN66_Car004715</name>
</gene>
<feature type="compositionally biased region" description="Polar residues" evidence="1">
    <location>
        <begin position="1120"/>
        <end position="1133"/>
    </location>
</feature>
<protein>
    <submittedName>
        <fullName evidence="2">Uncharacterized protein</fullName>
    </submittedName>
</protein>
<feature type="region of interest" description="Disordered" evidence="1">
    <location>
        <begin position="1356"/>
        <end position="1376"/>
    </location>
</feature>
<evidence type="ECO:0000256" key="1">
    <source>
        <dbReference type="SAM" id="MobiDB-lite"/>
    </source>
</evidence>
<feature type="region of interest" description="Disordered" evidence="1">
    <location>
        <begin position="1"/>
        <end position="22"/>
    </location>
</feature>
<dbReference type="EMBL" id="CM015715">
    <property type="protein sequence ID" value="KAF3689043.1"/>
    <property type="molecule type" value="Genomic_DNA"/>
</dbReference>
<feature type="region of interest" description="Disordered" evidence="1">
    <location>
        <begin position="41"/>
        <end position="61"/>
    </location>
</feature>
<feature type="region of interest" description="Disordered" evidence="1">
    <location>
        <begin position="1115"/>
        <end position="1139"/>
    </location>
</feature>
<evidence type="ECO:0000313" key="3">
    <source>
        <dbReference type="Proteomes" id="UP000503349"/>
    </source>
</evidence>
<feature type="region of interest" description="Disordered" evidence="1">
    <location>
        <begin position="589"/>
        <end position="610"/>
    </location>
</feature>
<feature type="region of interest" description="Disordered" evidence="1">
    <location>
        <begin position="854"/>
        <end position="873"/>
    </location>
</feature>
<evidence type="ECO:0000313" key="2">
    <source>
        <dbReference type="EMBL" id="KAF3689043.1"/>
    </source>
</evidence>
<proteinExistence type="predicted"/>
<feature type="region of interest" description="Disordered" evidence="1">
    <location>
        <begin position="1285"/>
        <end position="1320"/>
    </location>
</feature>
<feature type="region of interest" description="Disordered" evidence="1">
    <location>
        <begin position="427"/>
        <end position="457"/>
    </location>
</feature>
<dbReference type="Proteomes" id="UP000503349">
    <property type="component" value="Chromosome 4"/>
</dbReference>